<dbReference type="SMART" id="SM00028">
    <property type="entry name" value="TPR"/>
    <property type="match status" value="2"/>
</dbReference>
<dbReference type="EMBL" id="JAIXMP010000055">
    <property type="protein sequence ID" value="KAI9244975.1"/>
    <property type="molecule type" value="Genomic_DNA"/>
</dbReference>
<accession>A0AAD5P7T5</accession>
<organism evidence="2 3">
    <name type="scientific">Phascolomyces articulosus</name>
    <dbReference type="NCBI Taxonomy" id="60185"/>
    <lineage>
        <taxon>Eukaryota</taxon>
        <taxon>Fungi</taxon>
        <taxon>Fungi incertae sedis</taxon>
        <taxon>Mucoromycota</taxon>
        <taxon>Mucoromycotina</taxon>
        <taxon>Mucoromycetes</taxon>
        <taxon>Mucorales</taxon>
        <taxon>Lichtheimiaceae</taxon>
        <taxon>Phascolomyces</taxon>
    </lineage>
</organism>
<dbReference type="Proteomes" id="UP001209540">
    <property type="component" value="Unassembled WGS sequence"/>
</dbReference>
<dbReference type="SMART" id="SM00256">
    <property type="entry name" value="FBOX"/>
    <property type="match status" value="1"/>
</dbReference>
<dbReference type="InterPro" id="IPR032675">
    <property type="entry name" value="LRR_dom_sf"/>
</dbReference>
<reference evidence="2" key="2">
    <citation type="submission" date="2023-02" db="EMBL/GenBank/DDBJ databases">
        <authorList>
            <consortium name="DOE Joint Genome Institute"/>
            <person name="Mondo S.J."/>
            <person name="Chang Y."/>
            <person name="Wang Y."/>
            <person name="Ahrendt S."/>
            <person name="Andreopoulos W."/>
            <person name="Barry K."/>
            <person name="Beard J."/>
            <person name="Benny G.L."/>
            <person name="Blankenship S."/>
            <person name="Bonito G."/>
            <person name="Cuomo C."/>
            <person name="Desiro A."/>
            <person name="Gervers K.A."/>
            <person name="Hundley H."/>
            <person name="Kuo A."/>
            <person name="LaButti K."/>
            <person name="Lang B.F."/>
            <person name="Lipzen A."/>
            <person name="O'Donnell K."/>
            <person name="Pangilinan J."/>
            <person name="Reynolds N."/>
            <person name="Sandor L."/>
            <person name="Smith M.W."/>
            <person name="Tsang A."/>
            <person name="Grigoriev I.V."/>
            <person name="Stajich J.E."/>
            <person name="Spatafora J.W."/>
        </authorList>
    </citation>
    <scope>NUCLEOTIDE SEQUENCE</scope>
    <source>
        <strain evidence="2">RSA 2281</strain>
    </source>
</reference>
<dbReference type="InterPro" id="IPR001810">
    <property type="entry name" value="F-box_dom"/>
</dbReference>
<dbReference type="InterPro" id="IPR019734">
    <property type="entry name" value="TPR_rpt"/>
</dbReference>
<dbReference type="Gene3D" id="3.80.10.10">
    <property type="entry name" value="Ribonuclease Inhibitor"/>
    <property type="match status" value="1"/>
</dbReference>
<dbReference type="PROSITE" id="PS50181">
    <property type="entry name" value="FBOX"/>
    <property type="match status" value="1"/>
</dbReference>
<dbReference type="InterPro" id="IPR036047">
    <property type="entry name" value="F-box-like_dom_sf"/>
</dbReference>
<dbReference type="InterPro" id="IPR011990">
    <property type="entry name" value="TPR-like_helical_dom_sf"/>
</dbReference>
<evidence type="ECO:0000313" key="3">
    <source>
        <dbReference type="Proteomes" id="UP001209540"/>
    </source>
</evidence>
<protein>
    <recommendedName>
        <fullName evidence="1">F-box domain-containing protein</fullName>
    </recommendedName>
</protein>
<dbReference type="Pfam" id="PF00646">
    <property type="entry name" value="F-box"/>
    <property type="match status" value="1"/>
</dbReference>
<comment type="caution">
    <text evidence="2">The sequence shown here is derived from an EMBL/GenBank/DDBJ whole genome shotgun (WGS) entry which is preliminary data.</text>
</comment>
<feature type="domain" description="F-box" evidence="1">
    <location>
        <begin position="169"/>
        <end position="216"/>
    </location>
</feature>
<dbReference type="SUPFAM" id="SSF48452">
    <property type="entry name" value="TPR-like"/>
    <property type="match status" value="1"/>
</dbReference>
<keyword evidence="3" id="KW-1185">Reference proteome</keyword>
<evidence type="ECO:0000313" key="2">
    <source>
        <dbReference type="EMBL" id="KAI9244975.1"/>
    </source>
</evidence>
<evidence type="ECO:0000259" key="1">
    <source>
        <dbReference type="PROSITE" id="PS50181"/>
    </source>
</evidence>
<dbReference type="AlphaFoldDB" id="A0AAD5P7T5"/>
<dbReference type="SUPFAM" id="SSF81383">
    <property type="entry name" value="F-box domain"/>
    <property type="match status" value="1"/>
</dbReference>
<dbReference type="Gene3D" id="1.25.40.10">
    <property type="entry name" value="Tetratricopeptide repeat domain"/>
    <property type="match status" value="1"/>
</dbReference>
<gene>
    <name evidence="2" type="ORF">BDA99DRAFT_292589</name>
</gene>
<reference evidence="2" key="1">
    <citation type="journal article" date="2022" name="IScience">
        <title>Evolution of zygomycete secretomes and the origins of terrestrial fungal ecologies.</title>
        <authorList>
            <person name="Chang Y."/>
            <person name="Wang Y."/>
            <person name="Mondo S."/>
            <person name="Ahrendt S."/>
            <person name="Andreopoulos W."/>
            <person name="Barry K."/>
            <person name="Beard J."/>
            <person name="Benny G.L."/>
            <person name="Blankenship S."/>
            <person name="Bonito G."/>
            <person name="Cuomo C."/>
            <person name="Desiro A."/>
            <person name="Gervers K.A."/>
            <person name="Hundley H."/>
            <person name="Kuo A."/>
            <person name="LaButti K."/>
            <person name="Lang B.F."/>
            <person name="Lipzen A."/>
            <person name="O'Donnell K."/>
            <person name="Pangilinan J."/>
            <person name="Reynolds N."/>
            <person name="Sandor L."/>
            <person name="Smith M.E."/>
            <person name="Tsang A."/>
            <person name="Grigoriev I.V."/>
            <person name="Stajich J.E."/>
            <person name="Spatafora J.W."/>
        </authorList>
    </citation>
    <scope>NUCLEOTIDE SEQUENCE</scope>
    <source>
        <strain evidence="2">RSA 2281</strain>
    </source>
</reference>
<proteinExistence type="predicted"/>
<name>A0AAD5P7T5_9FUNG</name>
<sequence length="309" mass="35708">METILNYSNNNNYNNNNSNNNNHHHSPINNIIQTEHLEFNYLQDLCNRGQLAFSHANYHNAIAIYDRVIDQIQGKIIGKMFFFRCITNYQLGDYQQALKDAQRAILADPTLADAYLVGGNILFVVQQLWADAVTLYQYGMDHVPINDPKYQHLVQCKNQVTQEIRQRNTRMLHILPYDIICEIMAKLSIADRLNCAACCKDWHDYLLDSPVMWQDIHLDDPPSLLDKIGVIASQHVRRLTLTGSRRNQDVLNRLVEFNWCHLESISKPSRILVSIDPHGVVCFISTIILNLLNWQIHKPVLKIPAKQKV</sequence>